<dbReference type="RefSeq" id="WP_240827216.1">
    <property type="nucleotide sequence ID" value="NZ_JAKWBL010000001.1"/>
</dbReference>
<dbReference type="Proteomes" id="UP001202248">
    <property type="component" value="Unassembled WGS sequence"/>
</dbReference>
<dbReference type="InterPro" id="IPR036514">
    <property type="entry name" value="SGNH_hydro_sf"/>
</dbReference>
<dbReference type="SUPFAM" id="SSF52266">
    <property type="entry name" value="SGNH hydrolase"/>
    <property type="match status" value="1"/>
</dbReference>
<proteinExistence type="predicted"/>
<dbReference type="InterPro" id="IPR005181">
    <property type="entry name" value="SASA"/>
</dbReference>
<dbReference type="Gene3D" id="2.60.40.10">
    <property type="entry name" value="Immunoglobulins"/>
    <property type="match status" value="1"/>
</dbReference>
<comment type="caution">
    <text evidence="3">The sequence shown here is derived from an EMBL/GenBank/DDBJ whole genome shotgun (WGS) entry which is preliminary data.</text>
</comment>
<protein>
    <submittedName>
        <fullName evidence="3">Sialate O-acetylesterase</fullName>
    </submittedName>
</protein>
<evidence type="ECO:0000313" key="4">
    <source>
        <dbReference type="Proteomes" id="UP001202248"/>
    </source>
</evidence>
<keyword evidence="1" id="KW-0378">Hydrolase</keyword>
<dbReference type="PANTHER" id="PTHR22901">
    <property type="entry name" value="SIALATE O-ACETYLESTERASE"/>
    <property type="match status" value="1"/>
</dbReference>
<dbReference type="InterPro" id="IPR039329">
    <property type="entry name" value="SIAE"/>
</dbReference>
<evidence type="ECO:0000256" key="1">
    <source>
        <dbReference type="ARBA" id="ARBA00022801"/>
    </source>
</evidence>
<evidence type="ECO:0000313" key="3">
    <source>
        <dbReference type="EMBL" id="MCH5597858.1"/>
    </source>
</evidence>
<evidence type="ECO:0000259" key="2">
    <source>
        <dbReference type="Pfam" id="PF03629"/>
    </source>
</evidence>
<gene>
    <name evidence="3" type="ORF">MKP09_08045</name>
</gene>
<dbReference type="InterPro" id="IPR013783">
    <property type="entry name" value="Ig-like_fold"/>
</dbReference>
<sequence>MKFFGTILLLLVIPILSHAKLQLPWFFSDNMVLQQQSNPAIWGWTDKKTSVTIITSWNNKTYSAQPDAKGKWKVAVATPKAGGPYEITISDGQSIKIKNILIGEVWICSGQSNMEMPLKGFPNQPIYKSNDIILNSDNDQIRLYNIPRSTKPTPLDTSKNFSWKISNPEDVSNFSATGYTFGKFLYDKLKVPIGLINVSYGGSPVEAFMDAASLKGYDFQFPDPNDQSRLSNKLPTVLYNGMMHPLLGYGIKGFIWYQGESNANRPQQYETLFPEFVQMLRAQFSQGDFPFIMYK</sequence>
<dbReference type="Pfam" id="PF03629">
    <property type="entry name" value="SASA"/>
    <property type="match status" value="1"/>
</dbReference>
<accession>A0ABS9SHK7</accession>
<dbReference type="PANTHER" id="PTHR22901:SF0">
    <property type="entry name" value="SIALATE O-ACETYLESTERASE"/>
    <property type="match status" value="1"/>
</dbReference>
<organism evidence="3 4">
    <name type="scientific">Niabella ginsengisoli</name>
    <dbReference type="NCBI Taxonomy" id="522298"/>
    <lineage>
        <taxon>Bacteria</taxon>
        <taxon>Pseudomonadati</taxon>
        <taxon>Bacteroidota</taxon>
        <taxon>Chitinophagia</taxon>
        <taxon>Chitinophagales</taxon>
        <taxon>Chitinophagaceae</taxon>
        <taxon>Niabella</taxon>
    </lineage>
</organism>
<feature type="domain" description="Sialate O-acetylesterase" evidence="2">
    <location>
        <begin position="104"/>
        <end position="293"/>
    </location>
</feature>
<dbReference type="EMBL" id="JAKWBL010000001">
    <property type="protein sequence ID" value="MCH5597858.1"/>
    <property type="molecule type" value="Genomic_DNA"/>
</dbReference>
<dbReference type="Gene3D" id="3.40.50.1110">
    <property type="entry name" value="SGNH hydrolase"/>
    <property type="match status" value="1"/>
</dbReference>
<keyword evidence="4" id="KW-1185">Reference proteome</keyword>
<reference evidence="3 4" key="1">
    <citation type="submission" date="2022-02" db="EMBL/GenBank/DDBJ databases">
        <authorList>
            <person name="Min J."/>
        </authorList>
    </citation>
    <scope>NUCLEOTIDE SEQUENCE [LARGE SCALE GENOMIC DNA]</scope>
    <source>
        <strain evidence="3 4">GR10-1</strain>
    </source>
</reference>
<name>A0ABS9SHK7_9BACT</name>